<reference evidence="3" key="1">
    <citation type="submission" date="2022-11" db="UniProtKB">
        <authorList>
            <consortium name="WormBaseParasite"/>
        </authorList>
    </citation>
    <scope>IDENTIFICATION</scope>
</reference>
<evidence type="ECO:0000313" key="3">
    <source>
        <dbReference type="WBParaSite" id="PSAMB.scaffold2533size22698.g18132.t1"/>
    </source>
</evidence>
<accession>A0A914VV77</accession>
<protein>
    <submittedName>
        <fullName evidence="3">Uncharacterized protein</fullName>
    </submittedName>
</protein>
<sequence>MTTARGADGANRWCPPATVKSLPRPADRVRPLASRRHRTEPHPVRVVRVDFRNHNRLPIPLLSIRQRAAAPPPPSPSTSARQRAASVLVFPIQSHLTFKNASPSPSGVFVFPTSVFDPSPPSRPQVITISYAAGAEGSR</sequence>
<evidence type="ECO:0000256" key="1">
    <source>
        <dbReference type="SAM" id="MobiDB-lite"/>
    </source>
</evidence>
<proteinExistence type="predicted"/>
<keyword evidence="2" id="KW-1185">Reference proteome</keyword>
<feature type="region of interest" description="Disordered" evidence="1">
    <location>
        <begin position="62"/>
        <end position="82"/>
    </location>
</feature>
<dbReference type="Proteomes" id="UP000887566">
    <property type="component" value="Unplaced"/>
</dbReference>
<feature type="region of interest" description="Disordered" evidence="1">
    <location>
        <begin position="1"/>
        <end position="41"/>
    </location>
</feature>
<name>A0A914VV77_9BILA</name>
<evidence type="ECO:0000313" key="2">
    <source>
        <dbReference type="Proteomes" id="UP000887566"/>
    </source>
</evidence>
<dbReference type="WBParaSite" id="PSAMB.scaffold2533size22698.g18132.t1">
    <property type="protein sequence ID" value="PSAMB.scaffold2533size22698.g18132.t1"/>
    <property type="gene ID" value="PSAMB.scaffold2533size22698.g18132"/>
</dbReference>
<organism evidence="2 3">
    <name type="scientific">Plectus sambesii</name>
    <dbReference type="NCBI Taxonomy" id="2011161"/>
    <lineage>
        <taxon>Eukaryota</taxon>
        <taxon>Metazoa</taxon>
        <taxon>Ecdysozoa</taxon>
        <taxon>Nematoda</taxon>
        <taxon>Chromadorea</taxon>
        <taxon>Plectida</taxon>
        <taxon>Plectina</taxon>
        <taxon>Plectoidea</taxon>
        <taxon>Plectidae</taxon>
        <taxon>Plectus</taxon>
    </lineage>
</organism>
<dbReference type="AlphaFoldDB" id="A0A914VV77"/>